<evidence type="ECO:0000313" key="8">
    <source>
        <dbReference type="EMBL" id="KAF7318236.1"/>
    </source>
</evidence>
<dbReference type="Pfam" id="PF01266">
    <property type="entry name" value="DAO"/>
    <property type="match status" value="1"/>
</dbReference>
<dbReference type="Proteomes" id="UP000613580">
    <property type="component" value="Unassembled WGS sequence"/>
</dbReference>
<keyword evidence="9" id="KW-1185">Reference proteome</keyword>
<gene>
    <name evidence="8" type="ORF">HMN09_00332100</name>
</gene>
<organism evidence="8 9">
    <name type="scientific">Mycena chlorophos</name>
    <name type="common">Agaric fungus</name>
    <name type="synonym">Agaricus chlorophos</name>
    <dbReference type="NCBI Taxonomy" id="658473"/>
    <lineage>
        <taxon>Eukaryota</taxon>
        <taxon>Fungi</taxon>
        <taxon>Dikarya</taxon>
        <taxon>Basidiomycota</taxon>
        <taxon>Agaricomycotina</taxon>
        <taxon>Agaricomycetes</taxon>
        <taxon>Agaricomycetidae</taxon>
        <taxon>Agaricales</taxon>
        <taxon>Marasmiineae</taxon>
        <taxon>Mycenaceae</taxon>
        <taxon>Mycena</taxon>
    </lineage>
</organism>
<dbReference type="InterPro" id="IPR006181">
    <property type="entry name" value="D-amino_acid_oxidase_CS"/>
</dbReference>
<comment type="cofactor">
    <cofactor evidence="1 6">
        <name>FAD</name>
        <dbReference type="ChEBI" id="CHEBI:57692"/>
    </cofactor>
</comment>
<dbReference type="PANTHER" id="PTHR11530:SF11">
    <property type="entry name" value="D-ASPARTATE OXIDASE"/>
    <property type="match status" value="1"/>
</dbReference>
<keyword evidence="5" id="KW-0560">Oxidoreductase</keyword>
<evidence type="ECO:0000256" key="1">
    <source>
        <dbReference type="ARBA" id="ARBA00001974"/>
    </source>
</evidence>
<evidence type="ECO:0000256" key="3">
    <source>
        <dbReference type="ARBA" id="ARBA00022630"/>
    </source>
</evidence>
<keyword evidence="4 6" id="KW-0274">FAD</keyword>
<feature type="domain" description="FAD dependent oxidoreductase" evidence="7">
    <location>
        <begin position="6"/>
        <end position="368"/>
    </location>
</feature>
<evidence type="ECO:0000256" key="5">
    <source>
        <dbReference type="ARBA" id="ARBA00023002"/>
    </source>
</evidence>
<protein>
    <submittedName>
        <fullName evidence="8">D-amino-acid oxidase</fullName>
    </submittedName>
</protein>
<dbReference type="SUPFAM" id="SSF51971">
    <property type="entry name" value="Nucleotide-binding domain"/>
    <property type="match status" value="1"/>
</dbReference>
<sequence>MLRNQDVFVVGAGVNGLSTAIRALEAGFTVTIFAAVFPAIDPCSIQAASFWAGANHISFGETGSLMEELEKETLEVYLELVKKDPEVPVMTRPHFRFLESADHPSLSRREHMANFYSDFRVLDASELPEGMAVGETNLTVCVDVPRYLPYLLERFFALGGYAFRTKTPLASLSSLLTNQRPQLEQISADGSSDPTRVPVFDPAAIINCTGLGARLLEDVLDTAVHPIRGETLIIRAPWVNPSITFHFANGDVSYLIPRQSGDVVVGGTFQVGDTHAENRPETVQGIKERIVRAYPEILPEDKRAARDVRDLDVVAECVGLRPARTGSVRLESGVLDVDGKKVLVVHNYGHGGGGYQSSWGSARRAVELLRTELASTA</sequence>
<dbReference type="GO" id="GO:0003884">
    <property type="term" value="F:D-amino-acid oxidase activity"/>
    <property type="evidence" value="ECO:0007669"/>
    <property type="project" value="InterPro"/>
</dbReference>
<name>A0A8H6TKA1_MYCCL</name>
<proteinExistence type="inferred from homology"/>
<dbReference type="SUPFAM" id="SSF54373">
    <property type="entry name" value="FAD-linked reductases, C-terminal domain"/>
    <property type="match status" value="1"/>
</dbReference>
<feature type="binding site" evidence="6">
    <location>
        <position position="321"/>
    </location>
    <ligand>
        <name>D-dopa</name>
        <dbReference type="ChEBI" id="CHEBI:149689"/>
    </ligand>
</feature>
<dbReference type="Gene3D" id="3.40.50.720">
    <property type="entry name" value="NAD(P)-binding Rossmann-like Domain"/>
    <property type="match status" value="1"/>
</dbReference>
<dbReference type="OrthoDB" id="2015447at2759"/>
<dbReference type="GO" id="GO:0005737">
    <property type="term" value="C:cytoplasm"/>
    <property type="evidence" value="ECO:0007669"/>
    <property type="project" value="TreeGrafter"/>
</dbReference>
<dbReference type="InterPro" id="IPR023209">
    <property type="entry name" value="DAO"/>
</dbReference>
<dbReference type="PANTHER" id="PTHR11530">
    <property type="entry name" value="D-AMINO ACID OXIDASE"/>
    <property type="match status" value="1"/>
</dbReference>
<dbReference type="GO" id="GO:0019478">
    <property type="term" value="P:D-amino acid catabolic process"/>
    <property type="evidence" value="ECO:0007669"/>
    <property type="project" value="TreeGrafter"/>
</dbReference>
<dbReference type="PRINTS" id="PR00411">
    <property type="entry name" value="PNDRDTASEI"/>
</dbReference>
<evidence type="ECO:0000256" key="4">
    <source>
        <dbReference type="ARBA" id="ARBA00022827"/>
    </source>
</evidence>
<evidence type="ECO:0000313" key="9">
    <source>
        <dbReference type="Proteomes" id="UP000613580"/>
    </source>
</evidence>
<comment type="caution">
    <text evidence="8">The sequence shown here is derived from an EMBL/GenBank/DDBJ whole genome shotgun (WGS) entry which is preliminary data.</text>
</comment>
<reference evidence="8" key="1">
    <citation type="submission" date="2020-05" db="EMBL/GenBank/DDBJ databases">
        <title>Mycena genomes resolve the evolution of fungal bioluminescence.</title>
        <authorList>
            <person name="Tsai I.J."/>
        </authorList>
    </citation>
    <scope>NUCLEOTIDE SEQUENCE</scope>
    <source>
        <strain evidence="8">110903Hualien_Pintung</strain>
    </source>
</reference>
<feature type="binding site" evidence="6">
    <location>
        <position position="352"/>
    </location>
    <ligand>
        <name>D-dopa</name>
        <dbReference type="ChEBI" id="CHEBI:149689"/>
    </ligand>
</feature>
<dbReference type="AlphaFoldDB" id="A0A8H6TKA1"/>
<evidence type="ECO:0000256" key="6">
    <source>
        <dbReference type="PIRSR" id="PIRSR000189-1"/>
    </source>
</evidence>
<comment type="similarity">
    <text evidence="2">Belongs to the DAMOX/DASOX family.</text>
</comment>
<dbReference type="InterPro" id="IPR006076">
    <property type="entry name" value="FAD-dep_OxRdtase"/>
</dbReference>
<dbReference type="PIRSF" id="PIRSF000189">
    <property type="entry name" value="D-aa_oxidase"/>
    <property type="match status" value="1"/>
</dbReference>
<dbReference type="GO" id="GO:0071949">
    <property type="term" value="F:FAD binding"/>
    <property type="evidence" value="ECO:0007669"/>
    <property type="project" value="InterPro"/>
</dbReference>
<accession>A0A8H6TKA1</accession>
<feature type="binding site" evidence="6">
    <location>
        <position position="209"/>
    </location>
    <ligand>
        <name>FAD</name>
        <dbReference type="ChEBI" id="CHEBI:57692"/>
    </ligand>
</feature>
<dbReference type="EMBL" id="JACAZE010000004">
    <property type="protein sequence ID" value="KAF7318236.1"/>
    <property type="molecule type" value="Genomic_DNA"/>
</dbReference>
<evidence type="ECO:0000259" key="7">
    <source>
        <dbReference type="Pfam" id="PF01266"/>
    </source>
</evidence>
<feature type="binding site" evidence="6">
    <location>
        <position position="246"/>
    </location>
    <ligand>
        <name>D-dopa</name>
        <dbReference type="ChEBI" id="CHEBI:149689"/>
    </ligand>
</feature>
<dbReference type="Gene3D" id="3.30.9.10">
    <property type="entry name" value="D-Amino Acid Oxidase, subunit A, domain 2"/>
    <property type="match status" value="1"/>
</dbReference>
<keyword evidence="3" id="KW-0285">Flavoprotein</keyword>
<evidence type="ECO:0000256" key="2">
    <source>
        <dbReference type="ARBA" id="ARBA00006730"/>
    </source>
</evidence>
<dbReference type="PROSITE" id="PS00677">
    <property type="entry name" value="DAO"/>
    <property type="match status" value="1"/>
</dbReference>